<protein>
    <submittedName>
        <fullName evidence="2">VOC family protein</fullName>
    </submittedName>
</protein>
<dbReference type="Pfam" id="PF22632">
    <property type="entry name" value="BphC_D1"/>
    <property type="match status" value="1"/>
</dbReference>
<dbReference type="SUPFAM" id="SSF54593">
    <property type="entry name" value="Glyoxalase/Bleomycin resistance protein/Dihydroxybiphenyl dioxygenase"/>
    <property type="match status" value="2"/>
</dbReference>
<accession>A0ABZ3FJA5</accession>
<organism evidence="2 3">
    <name type="scientific">Ammonicoccus fulvus</name>
    <dbReference type="NCBI Taxonomy" id="3138240"/>
    <lineage>
        <taxon>Bacteria</taxon>
        <taxon>Bacillati</taxon>
        <taxon>Actinomycetota</taxon>
        <taxon>Actinomycetes</taxon>
        <taxon>Propionibacteriales</taxon>
        <taxon>Propionibacteriaceae</taxon>
        <taxon>Ammonicoccus</taxon>
    </lineage>
</organism>
<dbReference type="InterPro" id="IPR029068">
    <property type="entry name" value="Glyas_Bleomycin-R_OHBP_Dase"/>
</dbReference>
<gene>
    <name evidence="2" type="ORF">AADG42_01775</name>
</gene>
<keyword evidence="3" id="KW-1185">Reference proteome</keyword>
<name>A0ABZ3FJA5_9ACTN</name>
<dbReference type="RefSeq" id="WP_425307528.1">
    <property type="nucleotide sequence ID" value="NZ_CP154795.1"/>
</dbReference>
<reference evidence="2 3" key="1">
    <citation type="submission" date="2024-04" db="EMBL/GenBank/DDBJ databases">
        <title>Isolation of an actinomycete strain from pig manure.</title>
        <authorList>
            <person name="Gong T."/>
            <person name="Yu Z."/>
            <person name="An M."/>
            <person name="Wei C."/>
            <person name="Yang W."/>
            <person name="Liu L."/>
        </authorList>
    </citation>
    <scope>NUCLEOTIDE SEQUENCE [LARGE SCALE GENOMIC DNA]</scope>
    <source>
        <strain evidence="2 3">ZF39</strain>
    </source>
</reference>
<feature type="domain" description="VOC" evidence="1">
    <location>
        <begin position="144"/>
        <end position="262"/>
    </location>
</feature>
<evidence type="ECO:0000313" key="2">
    <source>
        <dbReference type="EMBL" id="XAN06089.1"/>
    </source>
</evidence>
<feature type="domain" description="VOC" evidence="1">
    <location>
        <begin position="7"/>
        <end position="122"/>
    </location>
</feature>
<dbReference type="Pfam" id="PF00903">
    <property type="entry name" value="Glyoxalase"/>
    <property type="match status" value="1"/>
</dbReference>
<proteinExistence type="predicted"/>
<dbReference type="InterPro" id="IPR004360">
    <property type="entry name" value="Glyas_Fos-R_dOase_dom"/>
</dbReference>
<sequence length="288" mass="32548">MNARVISLAYLRMGAESLDKWVDFAERFFGAMVAEHSDDRLLLRLDHYTYRFDIRPAEIGGVQAVAWEVKGPRELAEIRGRVTDAGYEVSDLDADQIAERRISGGFTFRDPDDNYDLEIIWGLKSEVARFSSKLGAEFVAGDLGLGHLFQVVTSEETYAQLYFDIFGFHLSDHIDFPGAVGVFTHCNPRHHSFAFSENTARPPGIGHFMIETTELDIVGRTMDLVDEEGVKVVQTFGKHTNDKMVSLYFITPSDVAVEFGTGGILIDDETWRPVRYDAAHYWGHKRDN</sequence>
<dbReference type="Proteomes" id="UP001442841">
    <property type="component" value="Chromosome"/>
</dbReference>
<evidence type="ECO:0000313" key="3">
    <source>
        <dbReference type="Proteomes" id="UP001442841"/>
    </source>
</evidence>
<dbReference type="EMBL" id="CP154795">
    <property type="protein sequence ID" value="XAN06089.1"/>
    <property type="molecule type" value="Genomic_DNA"/>
</dbReference>
<dbReference type="Gene3D" id="3.10.180.10">
    <property type="entry name" value="2,3-Dihydroxybiphenyl 1,2-Dioxygenase, domain 1"/>
    <property type="match status" value="2"/>
</dbReference>
<evidence type="ECO:0000259" key="1">
    <source>
        <dbReference type="PROSITE" id="PS51819"/>
    </source>
</evidence>
<dbReference type="InterPro" id="IPR037523">
    <property type="entry name" value="VOC_core"/>
</dbReference>
<dbReference type="PROSITE" id="PS51819">
    <property type="entry name" value="VOC"/>
    <property type="match status" value="2"/>
</dbReference>